<protein>
    <submittedName>
        <fullName evidence="4">Putative capsid protein</fullName>
    </submittedName>
</protein>
<reference evidence="4" key="1">
    <citation type="journal article" date="2017" name="J. Gen. Virol.">
        <title>Polycipiviridae: a proposed new family of polycistronic picorna-like RNA viruses.</title>
        <authorList>
            <person name="Olendraite I."/>
            <person name="Lukhovitskaya N.I."/>
            <person name="Porter S.D."/>
            <person name="Valles S.M."/>
            <person name="Firth A.E."/>
        </authorList>
    </citation>
    <scope>NUCLEOTIDE SEQUENCE</scope>
    <source>
        <strain evidence="4">Florida-Sin</strain>
    </source>
</reference>
<dbReference type="KEGG" id="vg:37627253"/>
<comment type="subcellular location">
    <subcellularLocation>
        <location evidence="1">Virion</location>
    </subcellularLocation>
</comment>
<dbReference type="GeneID" id="37627253"/>
<dbReference type="OrthoDB" id="9316at10239"/>
<dbReference type="GO" id="GO:0044423">
    <property type="term" value="C:virion component"/>
    <property type="evidence" value="ECO:0007669"/>
    <property type="project" value="UniProtKB-KW"/>
</dbReference>
<name>A0A220QTG8_9VIRU</name>
<evidence type="ECO:0000313" key="5">
    <source>
        <dbReference type="Proteomes" id="UP000241996"/>
    </source>
</evidence>
<evidence type="ECO:0000256" key="1">
    <source>
        <dbReference type="ARBA" id="ARBA00004328"/>
    </source>
</evidence>
<dbReference type="RefSeq" id="YP_009513238.1">
    <property type="nucleotide sequence ID" value="NC_039236.1"/>
</dbReference>
<dbReference type="EMBL" id="MF041813">
    <property type="protein sequence ID" value="ASK12218.1"/>
    <property type="molecule type" value="Genomic_RNA"/>
</dbReference>
<proteinExistence type="predicted"/>
<keyword evidence="5" id="KW-1185">Reference proteome</keyword>
<feature type="region of interest" description="Disordered" evidence="3">
    <location>
        <begin position="1"/>
        <end position="31"/>
    </location>
</feature>
<dbReference type="Proteomes" id="UP000241996">
    <property type="component" value="Segment"/>
</dbReference>
<gene>
    <name evidence="4" type="primary">ORF4</name>
</gene>
<organism evidence="4">
    <name type="scientific">Solenopsis invicta virus 2</name>
    <dbReference type="NCBI Taxonomy" id="439491"/>
    <lineage>
        <taxon>Viruses</taxon>
        <taxon>Riboviria</taxon>
        <taxon>Orthornavirae</taxon>
        <taxon>Pisuviricota</taxon>
        <taxon>Pisoniviricetes</taxon>
        <taxon>Picornavirales</taxon>
        <taxon>Polycipiviridae</taxon>
        <taxon>Sopolycivirus</taxon>
        <taxon>Sopolycivirus solenopsis</taxon>
    </lineage>
</organism>
<dbReference type="Gene3D" id="2.60.120.20">
    <property type="match status" value="1"/>
</dbReference>
<evidence type="ECO:0000256" key="3">
    <source>
        <dbReference type="SAM" id="MobiDB-lite"/>
    </source>
</evidence>
<evidence type="ECO:0000313" key="4">
    <source>
        <dbReference type="EMBL" id="ASK12218.1"/>
    </source>
</evidence>
<evidence type="ECO:0000256" key="2">
    <source>
        <dbReference type="ARBA" id="ARBA00022844"/>
    </source>
</evidence>
<keyword evidence="2" id="KW-0946">Virion</keyword>
<dbReference type="InterPro" id="IPR029053">
    <property type="entry name" value="Viral_coat"/>
</dbReference>
<sequence>MNAEEPIQSVGANQIVGTQGDPLQEQPQVPTTAMPRQMSFSSLIYQWQPMGLRVVVNLPFVGDDKDFLFYIRNGPFIPYPCKYRDDSISQEPGVSLYPAWVMSYGVNNMAAVFLFSDSFREYPDYNGTKNFPITLTQYDTPPIISSMAMSFRRWRGAMQYRIRVVAGSITQGYIIVTPLKNIFVPIAIYNQFKYQPAIQRQDHSYKASMMNSYGLVDIAMIRHSEITMPFDYPVAYYDQFAWMSRRVSPSQDWAGISDVSKLKPVPVGPTLKSEPHGDNFIAVGLRGALSASAVGSQLEFELEYRCMEGFQFADPYLPPRRLCADTRNYLKNGRLPYRIPSREWESDGIGEPTKVKKQSRLTEVITGTAGINLGKSSRAHYG</sequence>
<accession>A0A220QTG8</accession>